<gene>
    <name evidence="2" type="primary">LOC108039676</name>
</gene>
<feature type="compositionally biased region" description="Acidic residues" evidence="1">
    <location>
        <begin position="182"/>
        <end position="192"/>
    </location>
</feature>
<feature type="region of interest" description="Disordered" evidence="1">
    <location>
        <begin position="100"/>
        <end position="192"/>
    </location>
</feature>
<organism evidence="2">
    <name type="scientific">Drosophila rhopaloa</name>
    <name type="common">Fruit fly</name>
    <dbReference type="NCBI Taxonomy" id="1041015"/>
    <lineage>
        <taxon>Eukaryota</taxon>
        <taxon>Metazoa</taxon>
        <taxon>Ecdysozoa</taxon>
        <taxon>Arthropoda</taxon>
        <taxon>Hexapoda</taxon>
        <taxon>Insecta</taxon>
        <taxon>Pterygota</taxon>
        <taxon>Neoptera</taxon>
        <taxon>Endopterygota</taxon>
        <taxon>Diptera</taxon>
        <taxon>Brachycera</taxon>
        <taxon>Muscomorpha</taxon>
        <taxon>Ephydroidea</taxon>
        <taxon>Drosophilidae</taxon>
        <taxon>Drosophila</taxon>
        <taxon>Sophophora</taxon>
    </lineage>
</organism>
<sequence length="192" mass="22069">MFPNEFLSMGNMNMFSYQYWAYPNQFYWEIHNGHMVYRQVTPRYLGYPGYVYDQFGYVHDQFGNVYFSGNMLYRGGSRGNTHRRAVWSSYDRYGFRGFGRNRRRGASQRNNPSRAAPVPSIGSTYTDPGRISNQQGGNSSNGRREETYSSYSVFYQCPGVAPEDTNPNRIEELSPSSGSSGSDEEEFEDAQD</sequence>
<dbReference type="AlphaFoldDB" id="A0A6P4E2N9"/>
<protein>
    <submittedName>
        <fullName evidence="2">Uncharacterized protein LOC108039676</fullName>
    </submittedName>
</protein>
<dbReference type="GeneID" id="108039676"/>
<reference evidence="2" key="1">
    <citation type="submission" date="2025-08" db="UniProtKB">
        <authorList>
            <consortium name="RefSeq"/>
        </authorList>
    </citation>
    <scope>IDENTIFICATION</scope>
</reference>
<feature type="compositionally biased region" description="Polar residues" evidence="1">
    <location>
        <begin position="121"/>
        <end position="141"/>
    </location>
</feature>
<name>A0A6P4E2N9_DRORH</name>
<proteinExistence type="predicted"/>
<evidence type="ECO:0000256" key="1">
    <source>
        <dbReference type="SAM" id="MobiDB-lite"/>
    </source>
</evidence>
<dbReference type="RefSeq" id="XP_016972245.1">
    <property type="nucleotide sequence ID" value="XM_017116756.1"/>
</dbReference>
<evidence type="ECO:0000313" key="2">
    <source>
        <dbReference type="RefSeq" id="XP_016972245.1"/>
    </source>
</evidence>
<accession>A0A6P4E2N9</accession>
<dbReference type="RefSeq" id="XP_016972245.2">
    <property type="nucleotide sequence ID" value="XM_017116756.2"/>
</dbReference>